<gene>
    <name evidence="2" type="ORF">EUGRSUZ_K03396</name>
</gene>
<sequence length="74" mass="8427">MLRMQRCKCLKGSCKKKLSNESQLEQRKQRIGAKKEQCKATSFASAGLFLVHICLSSIFLLCVCAELSFKEWLV</sequence>
<feature type="transmembrane region" description="Helical" evidence="1">
    <location>
        <begin position="43"/>
        <end position="69"/>
    </location>
</feature>
<evidence type="ECO:0000256" key="1">
    <source>
        <dbReference type="SAM" id="Phobius"/>
    </source>
</evidence>
<organism evidence="2">
    <name type="scientific">Eucalyptus grandis</name>
    <name type="common">Flooded gum</name>
    <dbReference type="NCBI Taxonomy" id="71139"/>
    <lineage>
        <taxon>Eukaryota</taxon>
        <taxon>Viridiplantae</taxon>
        <taxon>Streptophyta</taxon>
        <taxon>Embryophyta</taxon>
        <taxon>Tracheophyta</taxon>
        <taxon>Spermatophyta</taxon>
        <taxon>Magnoliopsida</taxon>
        <taxon>eudicotyledons</taxon>
        <taxon>Gunneridae</taxon>
        <taxon>Pentapetalae</taxon>
        <taxon>rosids</taxon>
        <taxon>malvids</taxon>
        <taxon>Myrtales</taxon>
        <taxon>Myrtaceae</taxon>
        <taxon>Myrtoideae</taxon>
        <taxon>Eucalypteae</taxon>
        <taxon>Eucalyptus</taxon>
    </lineage>
</organism>
<dbReference type="InParanoid" id="A0A059A9C5"/>
<dbReference type="Gramene" id="KCW49935">
    <property type="protein sequence ID" value="KCW49935"/>
    <property type="gene ID" value="EUGRSUZ_K03396"/>
</dbReference>
<keyword evidence="1" id="KW-0472">Membrane</keyword>
<reference evidence="2" key="1">
    <citation type="submission" date="2013-07" db="EMBL/GenBank/DDBJ databases">
        <title>The genome of Eucalyptus grandis.</title>
        <authorList>
            <person name="Schmutz J."/>
            <person name="Hayes R."/>
            <person name="Myburg A."/>
            <person name="Tuskan G."/>
            <person name="Grattapaglia D."/>
            <person name="Rokhsar D.S."/>
        </authorList>
    </citation>
    <scope>NUCLEOTIDE SEQUENCE</scope>
    <source>
        <tissue evidence="2">Leaf extractions</tissue>
    </source>
</reference>
<evidence type="ECO:0000313" key="2">
    <source>
        <dbReference type="EMBL" id="KCW49935.1"/>
    </source>
</evidence>
<accession>A0A059A9C5</accession>
<proteinExistence type="predicted"/>
<dbReference type="AlphaFoldDB" id="A0A059A9C5"/>
<dbReference type="EMBL" id="KK198763">
    <property type="protein sequence ID" value="KCW49935.1"/>
    <property type="molecule type" value="Genomic_DNA"/>
</dbReference>
<keyword evidence="1" id="KW-0812">Transmembrane</keyword>
<protein>
    <submittedName>
        <fullName evidence="2">Uncharacterized protein</fullName>
    </submittedName>
</protein>
<keyword evidence="1" id="KW-1133">Transmembrane helix</keyword>
<name>A0A059A9C5_EUCGR</name>